<comment type="caution">
    <text evidence="2">The sequence shown here is derived from an EMBL/GenBank/DDBJ whole genome shotgun (WGS) entry which is preliminary data.</text>
</comment>
<organism evidence="2 3">
    <name type="scientific">Fusarium albosuccineum</name>
    <dbReference type="NCBI Taxonomy" id="1237068"/>
    <lineage>
        <taxon>Eukaryota</taxon>
        <taxon>Fungi</taxon>
        <taxon>Dikarya</taxon>
        <taxon>Ascomycota</taxon>
        <taxon>Pezizomycotina</taxon>
        <taxon>Sordariomycetes</taxon>
        <taxon>Hypocreomycetidae</taxon>
        <taxon>Hypocreales</taxon>
        <taxon>Nectriaceae</taxon>
        <taxon>Fusarium</taxon>
        <taxon>Fusarium decemcellulare species complex</taxon>
    </lineage>
</organism>
<evidence type="ECO:0000313" key="2">
    <source>
        <dbReference type="EMBL" id="KAF4451935.1"/>
    </source>
</evidence>
<proteinExistence type="predicted"/>
<feature type="region of interest" description="Disordered" evidence="1">
    <location>
        <begin position="1"/>
        <end position="34"/>
    </location>
</feature>
<dbReference type="Proteomes" id="UP000554235">
    <property type="component" value="Unassembled WGS sequence"/>
</dbReference>
<evidence type="ECO:0000256" key="1">
    <source>
        <dbReference type="SAM" id="MobiDB-lite"/>
    </source>
</evidence>
<accession>A0A8H4NY01</accession>
<dbReference type="OrthoDB" id="10615963at2759"/>
<keyword evidence="3" id="KW-1185">Reference proteome</keyword>
<dbReference type="AlphaFoldDB" id="A0A8H4NY01"/>
<dbReference type="EMBL" id="JAADYS010003015">
    <property type="protein sequence ID" value="KAF4451935.1"/>
    <property type="molecule type" value="Genomic_DNA"/>
</dbReference>
<feature type="compositionally biased region" description="Polar residues" evidence="1">
    <location>
        <begin position="16"/>
        <end position="32"/>
    </location>
</feature>
<evidence type="ECO:0000313" key="3">
    <source>
        <dbReference type="Proteomes" id="UP000554235"/>
    </source>
</evidence>
<reference evidence="2 3" key="1">
    <citation type="submission" date="2020-01" db="EMBL/GenBank/DDBJ databases">
        <title>Identification and distribution of gene clusters putatively required for synthesis of sphingolipid metabolism inhibitors in phylogenetically diverse species of the filamentous fungus Fusarium.</title>
        <authorList>
            <person name="Kim H.-S."/>
            <person name="Busman M."/>
            <person name="Brown D.W."/>
            <person name="Divon H."/>
            <person name="Uhlig S."/>
            <person name="Proctor R.H."/>
        </authorList>
    </citation>
    <scope>NUCLEOTIDE SEQUENCE [LARGE SCALE GENOMIC DNA]</scope>
    <source>
        <strain evidence="2 3">NRRL 20459</strain>
    </source>
</reference>
<protein>
    <submittedName>
        <fullName evidence="2">Uncharacterized protein</fullName>
    </submittedName>
</protein>
<gene>
    <name evidence="2" type="ORF">FALBO_16262</name>
</gene>
<sequence>MISAIVDYETHRSTHPRNSWLTQPASSRNTASKRYEPSTLSLTLSTPSDINLGLNKHARGLIAQRAMRRLVKGSWAIEAVDEVGDADGEIPIRLEQKSVVNHFPAQGLKLPARGWDKSLGDGGLGYVLSADVRYARDSQAKGGAMDVVVPRRFRTSRVYKPYRSSDGIANSAKLVVKCEEAGYPGVKRWEELAGIVYLFLIHDQNSIPSREARLANH</sequence>
<name>A0A8H4NY01_9HYPO</name>